<feature type="non-terminal residue" evidence="1">
    <location>
        <position position="92"/>
    </location>
</feature>
<protein>
    <submittedName>
        <fullName evidence="1">Uncharacterized protein</fullName>
    </submittedName>
</protein>
<dbReference type="AlphaFoldDB" id="A0A0B6YZN2"/>
<accession>A0A0B6YZN2</accession>
<name>A0A0B6YZN2_9EUPU</name>
<organism evidence="1">
    <name type="scientific">Arion vulgaris</name>
    <dbReference type="NCBI Taxonomy" id="1028688"/>
    <lineage>
        <taxon>Eukaryota</taxon>
        <taxon>Metazoa</taxon>
        <taxon>Spiralia</taxon>
        <taxon>Lophotrochozoa</taxon>
        <taxon>Mollusca</taxon>
        <taxon>Gastropoda</taxon>
        <taxon>Heterobranchia</taxon>
        <taxon>Euthyneura</taxon>
        <taxon>Panpulmonata</taxon>
        <taxon>Eupulmonata</taxon>
        <taxon>Stylommatophora</taxon>
        <taxon>Helicina</taxon>
        <taxon>Arionoidea</taxon>
        <taxon>Arionidae</taxon>
        <taxon>Arion</taxon>
    </lineage>
</organism>
<feature type="non-terminal residue" evidence="1">
    <location>
        <position position="1"/>
    </location>
</feature>
<gene>
    <name evidence="1" type="primary">ORF42639</name>
</gene>
<dbReference type="EMBL" id="HACG01014712">
    <property type="protein sequence ID" value="CEK61577.1"/>
    <property type="molecule type" value="Transcribed_RNA"/>
</dbReference>
<sequence>LKVSVFSETDSKTDELKVISGASITPDIESPISVQSETSSIASVPLSSIDSKANLHLEDKFAVIPPLVNPQPSNPAHFSSLNMLLASSTKTE</sequence>
<evidence type="ECO:0000313" key="1">
    <source>
        <dbReference type="EMBL" id="CEK61577.1"/>
    </source>
</evidence>
<proteinExistence type="predicted"/>
<reference evidence="1" key="1">
    <citation type="submission" date="2014-12" db="EMBL/GenBank/DDBJ databases">
        <title>Insight into the proteome of Arion vulgaris.</title>
        <authorList>
            <person name="Aradska J."/>
            <person name="Bulat T."/>
            <person name="Smidak R."/>
            <person name="Sarate P."/>
            <person name="Gangsoo J."/>
            <person name="Sialana F."/>
            <person name="Bilban M."/>
            <person name="Lubec G."/>
        </authorList>
    </citation>
    <scope>NUCLEOTIDE SEQUENCE</scope>
    <source>
        <tissue evidence="1">Skin</tissue>
    </source>
</reference>